<proteinExistence type="predicted"/>
<comment type="caution">
    <text evidence="2">The sequence shown here is derived from an EMBL/GenBank/DDBJ whole genome shotgun (WGS) entry which is preliminary data.</text>
</comment>
<dbReference type="PANTHER" id="PTHR42741">
    <property type="entry name" value="NITROREDUCTASE FAMILY PROTEIN"/>
    <property type="match status" value="1"/>
</dbReference>
<dbReference type="Proteomes" id="UP001241747">
    <property type="component" value="Unassembled WGS sequence"/>
</dbReference>
<reference evidence="2 3" key="1">
    <citation type="submission" date="2023-07" db="EMBL/GenBank/DDBJ databases">
        <title>Genomic Encyclopedia of Type Strains, Phase IV (KMG-IV): sequencing the most valuable type-strain genomes for metagenomic binning, comparative biology and taxonomic classification.</title>
        <authorList>
            <person name="Goeker M."/>
        </authorList>
    </citation>
    <scope>NUCLEOTIDE SEQUENCE [LARGE SCALE GENOMIC DNA]</scope>
    <source>
        <strain evidence="2 3">DSM 3770</strain>
    </source>
</reference>
<dbReference type="InterPro" id="IPR000415">
    <property type="entry name" value="Nitroreductase-like"/>
</dbReference>
<protein>
    <submittedName>
        <fullName evidence="2">SagB-type dehydrogenase family enzyme</fullName>
    </submittedName>
</protein>
<dbReference type="EMBL" id="JAUSVY010000004">
    <property type="protein sequence ID" value="MDQ0505294.1"/>
    <property type="molecule type" value="Genomic_DNA"/>
</dbReference>
<name>A0ABU0LDS4_XANAG</name>
<dbReference type="InterPro" id="IPR029479">
    <property type="entry name" value="Nitroreductase"/>
</dbReference>
<feature type="domain" description="Nitroreductase" evidence="1">
    <location>
        <begin position="460"/>
        <end position="522"/>
    </location>
</feature>
<accession>A0ABU0LDS4</accession>
<dbReference type="Gene3D" id="3.40.109.10">
    <property type="entry name" value="NADH Oxidase"/>
    <property type="match status" value="2"/>
</dbReference>
<keyword evidence="3" id="KW-1185">Reference proteome</keyword>
<dbReference type="PANTHER" id="PTHR42741:SF3">
    <property type="entry name" value="NITROREDUCTASE FAMILY PROTEIN"/>
    <property type="match status" value="1"/>
</dbReference>
<feature type="domain" description="Nitroreductase" evidence="1">
    <location>
        <begin position="81"/>
        <end position="230"/>
    </location>
</feature>
<dbReference type="NCBIfam" id="TIGR03605">
    <property type="entry name" value="antibiot_sagB"/>
    <property type="match status" value="1"/>
</dbReference>
<dbReference type="CDD" id="cd02142">
    <property type="entry name" value="McbC_SagB-like_oxidoreductase"/>
    <property type="match status" value="2"/>
</dbReference>
<dbReference type="SUPFAM" id="SSF55469">
    <property type="entry name" value="FMN-dependent nitroreductase-like"/>
    <property type="match status" value="2"/>
</dbReference>
<organism evidence="2 3">
    <name type="scientific">Xanthobacter agilis</name>
    <dbReference type="NCBI Taxonomy" id="47492"/>
    <lineage>
        <taxon>Bacteria</taxon>
        <taxon>Pseudomonadati</taxon>
        <taxon>Pseudomonadota</taxon>
        <taxon>Alphaproteobacteria</taxon>
        <taxon>Hyphomicrobiales</taxon>
        <taxon>Xanthobacteraceae</taxon>
        <taxon>Xanthobacter</taxon>
    </lineage>
</organism>
<dbReference type="Pfam" id="PF00881">
    <property type="entry name" value="Nitroreductase"/>
    <property type="match status" value="2"/>
</dbReference>
<evidence type="ECO:0000259" key="1">
    <source>
        <dbReference type="Pfam" id="PF00881"/>
    </source>
</evidence>
<evidence type="ECO:0000313" key="2">
    <source>
        <dbReference type="EMBL" id="MDQ0505294.1"/>
    </source>
</evidence>
<evidence type="ECO:0000313" key="3">
    <source>
        <dbReference type="Proteomes" id="UP001241747"/>
    </source>
</evidence>
<sequence length="540" mass="58905">MNVAAAPAATPAEVAIAYHERTKHSLKRYAAGPETLDWDGQPDPFRQFAGAARTELPLLADQLDTVYADLFVPGAVAPAPLSLAAVSTLLELSVGLTAWKELGPDRWAVRANPSSGNLHPTETYVIAQNVPALPSGLHHYACRDHVLELRCPSAEAESAAAGRLWIGLSSIHWREAWKYGERAFRYCQLDTGHAVAAFRYAAAALGWRAQLVRGLDSAALAALLGLDRAEDFPGAEREEPELLIAIDADPGAAFVADALPALDRAHWTGTANVLDRHPMYRWPVIDEVARATRVTQATAAPPPQAGPDYPPRLPPATARAAGVILGRRSAQRFEAKYHMPRETFWSLLDALLPRAVAPFDVWERPAALHPIVFVHKVEGLESGLYALPRLPAAGDVLRSLLRDDFEWTRPEGCPAHLPLYRLVRNDARGVIRTLSCHQAIAGDSCFSLGMLATFDEAMAGGAEHYRYLFWEAGMIGQALYLEAEAAGLRGTGIGCYFDDDFHHLLGLQGRQFQSMYHFTVGRPMTDARIVSSPAYPGRKA</sequence>
<gene>
    <name evidence="2" type="ORF">QOZ94_002090</name>
</gene>
<dbReference type="RefSeq" id="WP_237344468.1">
    <property type="nucleotide sequence ID" value="NZ_JABWGX010000004.1"/>
</dbReference>
<dbReference type="InterPro" id="IPR020051">
    <property type="entry name" value="SagB-type_dehydrogenase"/>
</dbReference>